<evidence type="ECO:0000313" key="5">
    <source>
        <dbReference type="Proteomes" id="UP000260874"/>
    </source>
</evidence>
<dbReference type="Gene3D" id="1.10.10.10">
    <property type="entry name" value="Winged helix-like DNA-binding domain superfamily/Winged helix DNA-binding domain"/>
    <property type="match status" value="1"/>
</dbReference>
<evidence type="ECO:0000259" key="3">
    <source>
        <dbReference type="SMART" id="SM00862"/>
    </source>
</evidence>
<evidence type="ECO:0000256" key="2">
    <source>
        <dbReference type="SAM" id="Phobius"/>
    </source>
</evidence>
<dbReference type="InterPro" id="IPR001867">
    <property type="entry name" value="OmpR/PhoB-type_DNA-bd"/>
</dbReference>
<accession>A0A3E4Q577</accession>
<dbReference type="AlphaFoldDB" id="A0A3E4Q577"/>
<dbReference type="SMART" id="SM00862">
    <property type="entry name" value="Trans_reg_C"/>
    <property type="match status" value="1"/>
</dbReference>
<dbReference type="Proteomes" id="UP000260874">
    <property type="component" value="Unassembled WGS sequence"/>
</dbReference>
<gene>
    <name evidence="4" type="ORF">DXC91_06065</name>
</gene>
<comment type="caution">
    <text evidence="4">The sequence shown here is derived from an EMBL/GenBank/DDBJ whole genome shotgun (WGS) entry which is preliminary data.</text>
</comment>
<keyword evidence="2" id="KW-0472">Membrane</keyword>
<name>A0A3E4Q577_BACUN</name>
<dbReference type="GO" id="GO:0003677">
    <property type="term" value="F:DNA binding"/>
    <property type="evidence" value="ECO:0007669"/>
    <property type="project" value="UniProtKB-KW"/>
</dbReference>
<feature type="transmembrane region" description="Helical" evidence="2">
    <location>
        <begin position="200"/>
        <end position="219"/>
    </location>
</feature>
<keyword evidence="1" id="KW-0238">DNA-binding</keyword>
<feature type="transmembrane region" description="Helical" evidence="2">
    <location>
        <begin position="6"/>
        <end position="21"/>
    </location>
</feature>
<dbReference type="SUPFAM" id="SSF46894">
    <property type="entry name" value="C-terminal effector domain of the bipartite response regulators"/>
    <property type="match status" value="1"/>
</dbReference>
<keyword evidence="2" id="KW-1133">Transmembrane helix</keyword>
<evidence type="ECO:0000313" key="4">
    <source>
        <dbReference type="EMBL" id="RGK87322.1"/>
    </source>
</evidence>
<organism evidence="4 5">
    <name type="scientific">Bacteroides uniformis</name>
    <dbReference type="NCBI Taxonomy" id="820"/>
    <lineage>
        <taxon>Bacteria</taxon>
        <taxon>Pseudomonadati</taxon>
        <taxon>Bacteroidota</taxon>
        <taxon>Bacteroidia</taxon>
        <taxon>Bacteroidales</taxon>
        <taxon>Bacteroidaceae</taxon>
        <taxon>Bacteroides</taxon>
    </lineage>
</organism>
<proteinExistence type="predicted"/>
<dbReference type="InterPro" id="IPR016032">
    <property type="entry name" value="Sig_transdc_resp-reg_C-effctor"/>
</dbReference>
<protein>
    <submittedName>
        <fullName evidence="4">Helix-turn-helix domain-containing protein</fullName>
    </submittedName>
</protein>
<reference evidence="4 5" key="1">
    <citation type="submission" date="2018-08" db="EMBL/GenBank/DDBJ databases">
        <title>A genome reference for cultivated species of the human gut microbiota.</title>
        <authorList>
            <person name="Zou Y."/>
            <person name="Xue W."/>
            <person name="Luo G."/>
        </authorList>
    </citation>
    <scope>NUCLEOTIDE SEQUENCE [LARGE SCALE GENOMIC DNA]</scope>
    <source>
        <strain evidence="4 5">TF09-22</strain>
    </source>
</reference>
<dbReference type="GO" id="GO:0006355">
    <property type="term" value="P:regulation of DNA-templated transcription"/>
    <property type="evidence" value="ECO:0007669"/>
    <property type="project" value="InterPro"/>
</dbReference>
<sequence>MLLIYVAIGVIVAVITGWFLYQNRMEFWETQARSAFRMALGEELQKRNEVDVYFSSSGNIRLPDNSIDIKKEPIKVRIESEYGVKDFFIPYEKHSHNIERSSDMRASYSYVLYKSPLQADSLNRIWYRLLEEMNYFGKTVVRISVADWDERETYTFSDDSLYMLKPDSLMSCYLGYRCEIGVTGYLYYSWLNVFTVKDKILLCALALCCFLLFFLQEYIVKIYCRFFVKEVTVETPVPIFVEKEIPMIVVDRSEALVYRLEDDLFFDADSGVLYRVDHRVKLTATLARLLQAFLDAEDYRLSVNGIMELLWPDGSVTPGNVHTVITRLRKALSEVSDWRIENKDLCYQLKSPISSEKSLNE</sequence>
<dbReference type="InterPro" id="IPR036388">
    <property type="entry name" value="WH-like_DNA-bd_sf"/>
</dbReference>
<evidence type="ECO:0000256" key="1">
    <source>
        <dbReference type="ARBA" id="ARBA00023125"/>
    </source>
</evidence>
<dbReference type="GO" id="GO:0000160">
    <property type="term" value="P:phosphorelay signal transduction system"/>
    <property type="evidence" value="ECO:0007669"/>
    <property type="project" value="InterPro"/>
</dbReference>
<keyword evidence="2" id="KW-0812">Transmembrane</keyword>
<feature type="domain" description="OmpR/PhoB-type" evidence="3">
    <location>
        <begin position="277"/>
        <end position="349"/>
    </location>
</feature>
<dbReference type="EMBL" id="QSRB01000003">
    <property type="protein sequence ID" value="RGK87322.1"/>
    <property type="molecule type" value="Genomic_DNA"/>
</dbReference>